<evidence type="ECO:0000313" key="2">
    <source>
        <dbReference type="EMBL" id="MCJ0743046.1"/>
    </source>
</evidence>
<evidence type="ECO:0000313" key="3">
    <source>
        <dbReference type="Proteomes" id="UP001165460"/>
    </source>
</evidence>
<accession>A0ABS9ZXJ8</accession>
<dbReference type="Proteomes" id="UP001165460">
    <property type="component" value="Unassembled WGS sequence"/>
</dbReference>
<sequence>MRFYICVLCCCFYFNVFAQTIRGKVTGPDHKGIALVSVGIVGSNTITVTNDSGEFELKGVNQSGKLRFSHVSYQSLDTLIKDELIVRLTPAHITLKEVTVKTIPTEQLLKSALEKAAKNAAFHHYGNAFYRQLTSLNNKPFQIYELFYDIDFNPQKIQGWIARQTRFAQENQDVNFTFNNLSYLTFSLAGYLFREKPGKFITLNSIPDYNIKLIHYIEKDEQSIAVINCMLKSPKKNEFYANSLFYIGLKDFLIYRVESQIYHTPMKFDRAVIHKAPELSTIVTFKKNSSAISILESVSTKLFLPLKIKRTDLNVSASSMLLVYQLNDELKTQQFNEVVKNTTDHKTVNSITYNADFWKNNPVVKQTSLENSFIKLMESKSAFGTMINP</sequence>
<feature type="chain" id="PRO_5046704802" evidence="1">
    <location>
        <begin position="19"/>
        <end position="389"/>
    </location>
</feature>
<dbReference type="SUPFAM" id="SSF49464">
    <property type="entry name" value="Carboxypeptidase regulatory domain-like"/>
    <property type="match status" value="1"/>
</dbReference>
<feature type="signal peptide" evidence="1">
    <location>
        <begin position="1"/>
        <end position="18"/>
    </location>
</feature>
<evidence type="ECO:0000256" key="1">
    <source>
        <dbReference type="SAM" id="SignalP"/>
    </source>
</evidence>
<protein>
    <submittedName>
        <fullName evidence="2">Carboxypeptidase-like regulatory domain-containing protein</fullName>
    </submittedName>
</protein>
<dbReference type="Pfam" id="PF13715">
    <property type="entry name" value="CarbopepD_reg_2"/>
    <property type="match status" value="1"/>
</dbReference>
<gene>
    <name evidence="2" type="ORF">MMF97_10015</name>
</gene>
<name>A0ABS9ZXJ8_9SPHI</name>
<keyword evidence="1" id="KW-0732">Signal</keyword>
<proteinExistence type="predicted"/>
<dbReference type="InterPro" id="IPR008969">
    <property type="entry name" value="CarboxyPept-like_regulatory"/>
</dbReference>
<comment type="caution">
    <text evidence="2">The sequence shown here is derived from an EMBL/GenBank/DDBJ whole genome shotgun (WGS) entry which is preliminary data.</text>
</comment>
<dbReference type="EMBL" id="JALGBH010000002">
    <property type="protein sequence ID" value="MCJ0743046.1"/>
    <property type="molecule type" value="Genomic_DNA"/>
</dbReference>
<reference evidence="2" key="1">
    <citation type="submission" date="2022-03" db="EMBL/GenBank/DDBJ databases">
        <authorList>
            <person name="Woo C.Y."/>
        </authorList>
    </citation>
    <scope>NUCLEOTIDE SEQUENCE</scope>
    <source>
        <strain evidence="2">CYS-01</strain>
    </source>
</reference>
<keyword evidence="3" id="KW-1185">Reference proteome</keyword>
<dbReference type="RefSeq" id="WP_243362066.1">
    <property type="nucleotide sequence ID" value="NZ_JALGBH010000002.1"/>
</dbReference>
<organism evidence="2 3">
    <name type="scientific">Pedobacter montanisoli</name>
    <dbReference type="NCBI Taxonomy" id="2923277"/>
    <lineage>
        <taxon>Bacteria</taxon>
        <taxon>Pseudomonadati</taxon>
        <taxon>Bacteroidota</taxon>
        <taxon>Sphingobacteriia</taxon>
        <taxon>Sphingobacteriales</taxon>
        <taxon>Sphingobacteriaceae</taxon>
        <taxon>Pedobacter</taxon>
    </lineage>
</organism>